<evidence type="ECO:0000313" key="1">
    <source>
        <dbReference type="EMBL" id="BDT98380.1"/>
    </source>
</evidence>
<gene>
    <name evidence="1" type="ORF">IFM12276_14090</name>
</gene>
<accession>A0ABN6TZJ1</accession>
<dbReference type="Proteomes" id="UP001317870">
    <property type="component" value="Chromosome"/>
</dbReference>
<proteinExistence type="predicted"/>
<sequence length="100" mass="11038">MRYEQDRDVLATIGTYLDSQTTRISVRLPRSAAESAVAAWNRDESCELENESRAEYELRDAAAELALIGLAITTRGVWDGDEVVVDLDLVQIAAALRAAR</sequence>
<keyword evidence="2" id="KW-1185">Reference proteome</keyword>
<organism evidence="1 2">
    <name type="scientific">Nocardia sputorum</name>
    <dbReference type="NCBI Taxonomy" id="2984338"/>
    <lineage>
        <taxon>Bacteria</taxon>
        <taxon>Bacillati</taxon>
        <taxon>Actinomycetota</taxon>
        <taxon>Actinomycetes</taxon>
        <taxon>Mycobacteriales</taxon>
        <taxon>Nocardiaceae</taxon>
        <taxon>Nocardia</taxon>
    </lineage>
</organism>
<reference evidence="1 2" key="1">
    <citation type="submission" date="2022-11" db="EMBL/GenBank/DDBJ databases">
        <title>Genome Sequencing of Nocardia sp. ON39_IFM12276 and assembly.</title>
        <authorList>
            <person name="Shimojima M."/>
            <person name="Toyokawa M."/>
            <person name="Uesaka K."/>
        </authorList>
    </citation>
    <scope>NUCLEOTIDE SEQUENCE [LARGE SCALE GENOMIC DNA]</scope>
    <source>
        <strain evidence="1 2">IFM 12276</strain>
    </source>
</reference>
<protein>
    <submittedName>
        <fullName evidence="1">Uncharacterized protein</fullName>
    </submittedName>
</protein>
<dbReference type="EMBL" id="AP026978">
    <property type="protein sequence ID" value="BDT98380.1"/>
    <property type="molecule type" value="Genomic_DNA"/>
</dbReference>
<evidence type="ECO:0000313" key="2">
    <source>
        <dbReference type="Proteomes" id="UP001317870"/>
    </source>
</evidence>
<name>A0ABN6TZJ1_9NOCA</name>